<dbReference type="OrthoDB" id="9778383at2"/>
<dbReference type="Gene3D" id="3.40.50.12780">
    <property type="entry name" value="N-terminal domain of ligase-like"/>
    <property type="match status" value="1"/>
</dbReference>
<dbReference type="EMBL" id="FNZA01000009">
    <property type="protein sequence ID" value="SEJ48713.1"/>
    <property type="molecule type" value="Genomic_DNA"/>
</dbReference>
<evidence type="ECO:0000256" key="1">
    <source>
        <dbReference type="ARBA" id="ARBA00006432"/>
    </source>
</evidence>
<name>A0A1H6Z589_9DEIO</name>
<comment type="similarity">
    <text evidence="1">Belongs to the ATP-dependent AMP-binding enzyme family.</text>
</comment>
<dbReference type="InterPro" id="IPR042099">
    <property type="entry name" value="ANL_N_sf"/>
</dbReference>
<keyword evidence="6" id="KW-1185">Reference proteome</keyword>
<dbReference type="AlphaFoldDB" id="A0A1H6Z589"/>
<keyword evidence="2" id="KW-0436">Ligase</keyword>
<evidence type="ECO:0000256" key="2">
    <source>
        <dbReference type="ARBA" id="ARBA00022598"/>
    </source>
</evidence>
<dbReference type="STRING" id="856736.SAMN04488058_10934"/>
<evidence type="ECO:0000313" key="6">
    <source>
        <dbReference type="Proteomes" id="UP000199223"/>
    </source>
</evidence>
<evidence type="ECO:0000313" key="5">
    <source>
        <dbReference type="EMBL" id="SEJ48713.1"/>
    </source>
</evidence>
<dbReference type="InterPro" id="IPR045851">
    <property type="entry name" value="AMP-bd_C_sf"/>
</dbReference>
<dbReference type="GO" id="GO:0016877">
    <property type="term" value="F:ligase activity, forming carbon-sulfur bonds"/>
    <property type="evidence" value="ECO:0007669"/>
    <property type="project" value="UniProtKB-ARBA"/>
</dbReference>
<feature type="domain" description="AMP-binding enzyme C-terminal" evidence="4">
    <location>
        <begin position="433"/>
        <end position="508"/>
    </location>
</feature>
<dbReference type="PANTHER" id="PTHR43767">
    <property type="entry name" value="LONG-CHAIN-FATTY-ACID--COA LIGASE"/>
    <property type="match status" value="1"/>
</dbReference>
<dbReference type="Proteomes" id="UP000199223">
    <property type="component" value="Unassembled WGS sequence"/>
</dbReference>
<proteinExistence type="inferred from homology"/>
<sequence length="525" mass="56406">MSGGDWEALRARARRDTLGDAFTRSVCRQPDALALTFAGRAWTYRALDQAAGRVAHALLAAGLRAGDRVLAFGQNSDAYVLLWLACCRSGFVHVPVNFALRRTELAYIAEQSGARAAFADPGLMEPLQEALSSPLDLLGTFHGGVGADLLTWGQDELGPVLEAEDEADLSAGDLAQLLYTSGTTALPKGAMMTHGSLHAHYLSCLHDLDLGRGDVHLAALPLYHSAQMHVFLMPALLTGATTHLIAAPVPETVLGLCEELGITSFFAPPTVWVSLLRHPDFTARDLSRLRKLYYGASIMPTPVLTEIMAKLPHAGFYNCYGQSELGPLATVLTPAEHRARPASAGRPVLNVQTRVVTPEMGDAAPGELGEIVHRSPQLLTGYWDKEEATAEAFAGGWFHSGDLGYLDEGGYLYVVDRVKDVINTGGVLVAGREVEEALYTHPAVSEVAVIALPDDHWIEAVTAVVVLRAGETVGAEALRAHARQHLAPFKVPKSVHFVAELPRNTAGKILKRELRERFSGTASEG</sequence>
<dbReference type="RefSeq" id="WP_092264623.1">
    <property type="nucleotide sequence ID" value="NZ_FNZA01000009.1"/>
</dbReference>
<dbReference type="Gene3D" id="3.30.300.30">
    <property type="match status" value="1"/>
</dbReference>
<gene>
    <name evidence="5" type="ORF">SAMN04488058_10934</name>
</gene>
<organism evidence="5 6">
    <name type="scientific">Deinococcus reticulitermitis</name>
    <dbReference type="NCBI Taxonomy" id="856736"/>
    <lineage>
        <taxon>Bacteria</taxon>
        <taxon>Thermotogati</taxon>
        <taxon>Deinococcota</taxon>
        <taxon>Deinococci</taxon>
        <taxon>Deinococcales</taxon>
        <taxon>Deinococcaceae</taxon>
        <taxon>Deinococcus</taxon>
    </lineage>
</organism>
<dbReference type="InterPro" id="IPR025110">
    <property type="entry name" value="AMP-bd_C"/>
</dbReference>
<dbReference type="CDD" id="cd17631">
    <property type="entry name" value="FACL_FadD13-like"/>
    <property type="match status" value="1"/>
</dbReference>
<protein>
    <submittedName>
        <fullName evidence="5">Fatty-acyl-CoA synthase</fullName>
    </submittedName>
</protein>
<dbReference type="PANTHER" id="PTHR43767:SF7">
    <property type="entry name" value="MEDIUM_LONG-CHAIN-FATTY-ACID--COA LIGASE FADD8"/>
    <property type="match status" value="1"/>
</dbReference>
<feature type="domain" description="AMP-dependent synthetase/ligase" evidence="3">
    <location>
        <begin position="22"/>
        <end position="383"/>
    </location>
</feature>
<accession>A0A1H6Z589</accession>
<evidence type="ECO:0000259" key="3">
    <source>
        <dbReference type="Pfam" id="PF00501"/>
    </source>
</evidence>
<dbReference type="FunFam" id="3.30.300.30:FF:000008">
    <property type="entry name" value="2,3-dihydroxybenzoate-AMP ligase"/>
    <property type="match status" value="1"/>
</dbReference>
<dbReference type="Pfam" id="PF00501">
    <property type="entry name" value="AMP-binding"/>
    <property type="match status" value="1"/>
</dbReference>
<dbReference type="InterPro" id="IPR050237">
    <property type="entry name" value="ATP-dep_AMP-bd_enzyme"/>
</dbReference>
<dbReference type="SUPFAM" id="SSF56801">
    <property type="entry name" value="Acetyl-CoA synthetase-like"/>
    <property type="match status" value="1"/>
</dbReference>
<reference evidence="6" key="1">
    <citation type="submission" date="2016-10" db="EMBL/GenBank/DDBJ databases">
        <authorList>
            <person name="Varghese N."/>
            <person name="Submissions S."/>
        </authorList>
    </citation>
    <scope>NUCLEOTIDE SEQUENCE [LARGE SCALE GENOMIC DNA]</scope>
    <source>
        <strain evidence="6">CGMCC 1.10218</strain>
    </source>
</reference>
<evidence type="ECO:0000259" key="4">
    <source>
        <dbReference type="Pfam" id="PF13193"/>
    </source>
</evidence>
<dbReference type="Pfam" id="PF13193">
    <property type="entry name" value="AMP-binding_C"/>
    <property type="match status" value="1"/>
</dbReference>
<dbReference type="NCBIfam" id="NF006182">
    <property type="entry name" value="PRK08316.1"/>
    <property type="match status" value="1"/>
</dbReference>
<dbReference type="InterPro" id="IPR000873">
    <property type="entry name" value="AMP-dep_synth/lig_dom"/>
</dbReference>